<evidence type="ECO:0000256" key="26">
    <source>
        <dbReference type="ARBA" id="ARBA00022824"/>
    </source>
</evidence>
<name>A0A667Y1U4_9TELE</name>
<evidence type="ECO:0000256" key="19">
    <source>
        <dbReference type="ARBA" id="ARBA00022553"/>
    </source>
</evidence>
<evidence type="ECO:0000256" key="5">
    <source>
        <dbReference type="ARBA" id="ARBA00004241"/>
    </source>
</evidence>
<evidence type="ECO:0000256" key="23">
    <source>
        <dbReference type="ARBA" id="ARBA00022750"/>
    </source>
</evidence>
<evidence type="ECO:0000256" key="38">
    <source>
        <dbReference type="ARBA" id="ARBA00023288"/>
    </source>
</evidence>
<dbReference type="PANTHER" id="PTHR47965:SF69">
    <property type="entry name" value="BETA-SECRETASE 1"/>
    <property type="match status" value="1"/>
</dbReference>
<dbReference type="GO" id="GO:0005783">
    <property type="term" value="C:endoplasmic reticulum"/>
    <property type="evidence" value="ECO:0007669"/>
    <property type="project" value="UniProtKB-SubCell"/>
</dbReference>
<dbReference type="InterPro" id="IPR033874">
    <property type="entry name" value="Memapsin-like"/>
</dbReference>
<dbReference type="PROSITE" id="PS51767">
    <property type="entry name" value="PEPTIDASE_A1"/>
    <property type="match status" value="1"/>
</dbReference>
<evidence type="ECO:0000256" key="35">
    <source>
        <dbReference type="ARBA" id="ARBA00023180"/>
    </source>
</evidence>
<keyword evidence="39" id="KW-0968">Cytoplasmic vesicle</keyword>
<dbReference type="EC" id="3.4.23.46" evidence="15"/>
<dbReference type="GO" id="GO:0005802">
    <property type="term" value="C:trans-Golgi network"/>
    <property type="evidence" value="ECO:0007669"/>
    <property type="project" value="TreeGrafter"/>
</dbReference>
<evidence type="ECO:0000256" key="15">
    <source>
        <dbReference type="ARBA" id="ARBA00013261"/>
    </source>
</evidence>
<dbReference type="PANTHER" id="PTHR47965">
    <property type="entry name" value="ASPARTYL PROTEASE-RELATED"/>
    <property type="match status" value="1"/>
</dbReference>
<evidence type="ECO:0000259" key="48">
    <source>
        <dbReference type="PROSITE" id="PS51767"/>
    </source>
</evidence>
<evidence type="ECO:0000256" key="9">
    <source>
        <dbReference type="ARBA" id="ARBA00004371"/>
    </source>
</evidence>
<evidence type="ECO:0000256" key="44">
    <source>
        <dbReference type="PIRSR" id="PIRSR601461-1"/>
    </source>
</evidence>
<keyword evidence="33" id="KW-0865">Zymogen</keyword>
<dbReference type="GO" id="GO:0005764">
    <property type="term" value="C:lysosome"/>
    <property type="evidence" value="ECO:0007669"/>
    <property type="project" value="UniProtKB-SubCell"/>
</dbReference>
<keyword evidence="27" id="KW-0832">Ubl conjugation</keyword>
<evidence type="ECO:0000256" key="7">
    <source>
        <dbReference type="ARBA" id="ARBA00004279"/>
    </source>
</evidence>
<dbReference type="Gene3D" id="2.40.70.10">
    <property type="entry name" value="Acid Proteases"/>
    <property type="match status" value="2"/>
</dbReference>
<evidence type="ECO:0000256" key="27">
    <source>
        <dbReference type="ARBA" id="ARBA00022843"/>
    </source>
</evidence>
<dbReference type="GO" id="GO:0005769">
    <property type="term" value="C:early endosome"/>
    <property type="evidence" value="ECO:0007669"/>
    <property type="project" value="UniProtKB-SubCell"/>
</dbReference>
<accession>A0A667Y1U4</accession>
<keyword evidence="28 46" id="KW-1133">Transmembrane helix</keyword>
<dbReference type="InterPro" id="IPR009120">
    <property type="entry name" value="BACE1"/>
</dbReference>
<dbReference type="PRINTS" id="PR01816">
    <property type="entry name" value="BACE1"/>
</dbReference>
<evidence type="ECO:0000256" key="8">
    <source>
        <dbReference type="ARBA" id="ARBA00004285"/>
    </source>
</evidence>
<evidence type="ECO:0000256" key="11">
    <source>
        <dbReference type="ARBA" id="ARBA00004489"/>
    </source>
</evidence>
<evidence type="ECO:0000313" key="50">
    <source>
        <dbReference type="Proteomes" id="UP000472263"/>
    </source>
</evidence>
<comment type="function">
    <text evidence="43">Responsible for the proteolytic processing of the amyloid precursor protein (APP). Cleaves at the N-terminus of the A-beta peptide sequence, between residues 671 and 672 of APP, leads to the generation and extracellular release of beta-cleaved soluble APP, and a corresponding cell-associated C-terminal fragment which is later released by gamma-secretase. Cleaves CHL1.</text>
</comment>
<keyword evidence="50" id="KW-1185">Reference proteome</keyword>
<feature type="active site" evidence="44">
    <location>
        <position position="316"/>
    </location>
</feature>
<dbReference type="FunFam" id="2.40.70.10:FF:000007">
    <property type="entry name" value="Beta-secretase 1"/>
    <property type="match status" value="1"/>
</dbReference>
<dbReference type="AlphaFoldDB" id="A0A667Y1U4"/>
<feature type="chain" id="PRO_5025500449" description="Beta-secretase 1" evidence="47">
    <location>
        <begin position="27"/>
        <end position="515"/>
    </location>
</feature>
<evidence type="ECO:0000256" key="4">
    <source>
        <dbReference type="ARBA" id="ARBA00004240"/>
    </source>
</evidence>
<keyword evidence="23 45" id="KW-0064">Aspartyl protease</keyword>
<keyword evidence="25 45" id="KW-0378">Hydrolase</keyword>
<keyword evidence="20 45" id="KW-0645">Protease</keyword>
<keyword evidence="32" id="KW-0564">Palmitate</keyword>
<evidence type="ECO:0000256" key="32">
    <source>
        <dbReference type="ARBA" id="ARBA00023139"/>
    </source>
</evidence>
<evidence type="ECO:0000256" key="34">
    <source>
        <dbReference type="ARBA" id="ARBA00023157"/>
    </source>
</evidence>
<dbReference type="GeneTree" id="ENSGT00940000157786"/>
<dbReference type="InterPro" id="IPR001969">
    <property type="entry name" value="Aspartic_peptidase_AS"/>
</dbReference>
<dbReference type="GO" id="GO:0005886">
    <property type="term" value="C:plasma membrane"/>
    <property type="evidence" value="ECO:0007669"/>
    <property type="project" value="UniProtKB-SubCell"/>
</dbReference>
<keyword evidence="18" id="KW-1017">Isopeptide bond</keyword>
<sequence>MEAVSSLPHWATGLFIWTTLCLLSNGQIAPDASGLPLSIRVPLRQGARAEPPPPLSPAAAAAGPRERVASGRFARKRRGAAASGISFVEMIDNLRGKSGQGYYVEMAVGSPPQKLNILVDTGSSNFAVGAAAHPFLRRYYHRSLSSSYRDLGRSVYVPYTQGRWEGELGTDLVSVPHGPNATLRANIAAITQSDRFFINGSNWEGILGLAYAEIARPDETLEPFFDSLVRQTPVPNLFSLQLCGAGFTQNYSLGSATVGGSMIIGGVDPSLYVGELWYTPIRREWYYEVIIVRIEVNGQDLNMDCKEYNYDKSIVDSGTTNLRLPRKVFQAAVKAIEAASSTEQFPSGFWLGEQLVCWQAGTTPWHIFPVISLYLMSENRNQSFRISILPQQYLRPVEDVASAQEDCYKFAVSQSSFYVVFDREKKRIGFAVSTCHVHDEFRTASVEGPFHGIDLEDCGYNIPQTDESTLMTIAYIMAGICALFMLPLCLMVCQWRFARCLRPHGDFADDISLLK</sequence>
<dbReference type="SUPFAM" id="SSF50630">
    <property type="entry name" value="Acid proteases"/>
    <property type="match status" value="1"/>
</dbReference>
<feature type="active site" evidence="44">
    <location>
        <position position="120"/>
    </location>
</feature>
<evidence type="ECO:0000256" key="36">
    <source>
        <dbReference type="ARBA" id="ARBA00023228"/>
    </source>
</evidence>
<evidence type="ECO:0000256" key="1">
    <source>
        <dbReference type="ARBA" id="ARBA00000187"/>
    </source>
</evidence>
<proteinExistence type="inferred from homology"/>
<keyword evidence="31 46" id="KW-0472">Membrane</keyword>
<evidence type="ECO:0000256" key="21">
    <source>
        <dbReference type="ARBA" id="ARBA00022692"/>
    </source>
</evidence>
<feature type="domain" description="Peptidase A1" evidence="48">
    <location>
        <begin position="102"/>
        <end position="431"/>
    </location>
</feature>
<evidence type="ECO:0000256" key="20">
    <source>
        <dbReference type="ARBA" id="ARBA00022670"/>
    </source>
</evidence>
<dbReference type="InterPro" id="IPR021109">
    <property type="entry name" value="Peptidase_aspartic_dom_sf"/>
</dbReference>
<evidence type="ECO:0000256" key="29">
    <source>
        <dbReference type="ARBA" id="ARBA00022990"/>
    </source>
</evidence>
<dbReference type="CDD" id="cd05473">
    <property type="entry name" value="beta_secretase_like"/>
    <property type="match status" value="1"/>
</dbReference>
<evidence type="ECO:0000256" key="18">
    <source>
        <dbReference type="ARBA" id="ARBA00022499"/>
    </source>
</evidence>
<evidence type="ECO:0000256" key="3">
    <source>
        <dbReference type="ARBA" id="ARBA00004172"/>
    </source>
</evidence>
<evidence type="ECO:0000256" key="47">
    <source>
        <dbReference type="SAM" id="SignalP"/>
    </source>
</evidence>
<keyword evidence="38" id="KW-0449">Lipoprotein</keyword>
<evidence type="ECO:0000256" key="16">
    <source>
        <dbReference type="ARBA" id="ARBA00017314"/>
    </source>
</evidence>
<evidence type="ECO:0000256" key="6">
    <source>
        <dbReference type="ARBA" id="ARBA00004251"/>
    </source>
</evidence>
<keyword evidence="17" id="KW-1003">Cell membrane</keyword>
<evidence type="ECO:0000256" key="24">
    <source>
        <dbReference type="ARBA" id="ARBA00022753"/>
    </source>
</evidence>
<evidence type="ECO:0000256" key="37">
    <source>
        <dbReference type="ARBA" id="ARBA00023273"/>
    </source>
</evidence>
<evidence type="ECO:0000256" key="31">
    <source>
        <dbReference type="ARBA" id="ARBA00023136"/>
    </source>
</evidence>
<evidence type="ECO:0000256" key="39">
    <source>
        <dbReference type="ARBA" id="ARBA00023329"/>
    </source>
</evidence>
<keyword evidence="30" id="KW-0333">Golgi apparatus</keyword>
<keyword evidence="37" id="KW-0966">Cell projection</keyword>
<dbReference type="GO" id="GO:0055037">
    <property type="term" value="C:recycling endosome"/>
    <property type="evidence" value="ECO:0007669"/>
    <property type="project" value="UniProtKB-SubCell"/>
</dbReference>
<evidence type="ECO:0000256" key="17">
    <source>
        <dbReference type="ARBA" id="ARBA00022475"/>
    </source>
</evidence>
<evidence type="ECO:0000256" key="2">
    <source>
        <dbReference type="ARBA" id="ARBA00004156"/>
    </source>
</evidence>
<dbReference type="Ensembl" id="ENSMMDT00005022049.1">
    <property type="protein sequence ID" value="ENSMMDP00005021562.1"/>
    <property type="gene ID" value="ENSMMDG00005010531.1"/>
</dbReference>
<comment type="subcellular location">
    <subcellularLocation>
        <location evidence="6">Cell membrane</location>
        <topology evidence="6">Single-pass type I membrane protein</topology>
    </subcellularLocation>
    <subcellularLocation>
        <location evidence="11">Cell projection</location>
        <location evidence="11">Axon</location>
    </subcellularLocation>
    <subcellularLocation>
        <location evidence="7">Cell projection</location>
        <location evidence="7">Dendrite</location>
    </subcellularLocation>
    <subcellularLocation>
        <location evidence="5">Cell surface</location>
    </subcellularLocation>
    <subcellularLocation>
        <location evidence="2">Cytoplasmic vesicle membrane</location>
    </subcellularLocation>
    <subcellularLocation>
        <location evidence="10">Early endosome</location>
    </subcellularLocation>
    <subcellularLocation>
        <location evidence="4">Endoplasmic reticulum</location>
    </subcellularLocation>
    <subcellularLocation>
        <location evidence="12">Golgi apparatus</location>
        <location evidence="12">trans-Golgi network</location>
    </subcellularLocation>
    <subcellularLocation>
        <location evidence="13">Late endosome</location>
    </subcellularLocation>
    <subcellularLocation>
        <location evidence="9">Lysosome</location>
    </subcellularLocation>
    <subcellularLocation>
        <location evidence="8">Membrane raft</location>
    </subcellularLocation>
    <subcellularLocation>
        <location evidence="3">Recycling endosome</location>
    </subcellularLocation>
</comment>
<keyword evidence="24" id="KW-0967">Endosome</keyword>
<comment type="similarity">
    <text evidence="14 45">Belongs to the peptidase A1 family.</text>
</comment>
<evidence type="ECO:0000256" key="22">
    <source>
        <dbReference type="ARBA" id="ARBA00022729"/>
    </source>
</evidence>
<dbReference type="FunFam" id="2.40.70.10:FF:000003">
    <property type="entry name" value="Beta-secretase 1"/>
    <property type="match status" value="1"/>
</dbReference>
<keyword evidence="26" id="KW-0256">Endoplasmic reticulum</keyword>
<evidence type="ECO:0000256" key="46">
    <source>
        <dbReference type="SAM" id="Phobius"/>
    </source>
</evidence>
<dbReference type="GO" id="GO:0030425">
    <property type="term" value="C:dendrite"/>
    <property type="evidence" value="ECO:0007669"/>
    <property type="project" value="UniProtKB-SubCell"/>
</dbReference>
<protein>
    <recommendedName>
        <fullName evidence="16">Beta-secretase 1</fullName>
        <ecNumber evidence="15">3.4.23.46</ecNumber>
    </recommendedName>
    <alternativeName>
        <fullName evidence="40">Beta-site amyloid precursor protein cleaving enzyme 1</fullName>
    </alternativeName>
    <alternativeName>
        <fullName evidence="41">Memapsin-2</fullName>
    </alternativeName>
    <alternativeName>
        <fullName evidence="42">Membrane-associated aspartic protease 2</fullName>
    </alternativeName>
</protein>
<dbReference type="GO" id="GO:0045121">
    <property type="term" value="C:membrane raft"/>
    <property type="evidence" value="ECO:0007669"/>
    <property type="project" value="UniProtKB-SubCell"/>
</dbReference>
<comment type="catalytic activity">
    <reaction evidence="1">
        <text>Broad endopeptidase specificity. Cleaves Glu-Val-Asn-Leu-|-Asp-Ala-Glu-Phe in the Swedish variant of Alzheimer's amyloid precursor protein.</text>
        <dbReference type="EC" id="3.4.23.46"/>
    </reaction>
</comment>
<dbReference type="GO" id="GO:0005770">
    <property type="term" value="C:late endosome"/>
    <property type="evidence" value="ECO:0007669"/>
    <property type="project" value="UniProtKB-SubCell"/>
</dbReference>
<evidence type="ECO:0000256" key="45">
    <source>
        <dbReference type="RuleBase" id="RU000454"/>
    </source>
</evidence>
<dbReference type="GO" id="GO:0004190">
    <property type="term" value="F:aspartic-type endopeptidase activity"/>
    <property type="evidence" value="ECO:0007669"/>
    <property type="project" value="UniProtKB-KW"/>
</dbReference>
<dbReference type="GO" id="GO:0050435">
    <property type="term" value="P:amyloid-beta metabolic process"/>
    <property type="evidence" value="ECO:0007669"/>
    <property type="project" value="TreeGrafter"/>
</dbReference>
<keyword evidence="22 47" id="KW-0732">Signal</keyword>
<keyword evidence="29" id="KW-0007">Acetylation</keyword>
<dbReference type="PRINTS" id="PR00792">
    <property type="entry name" value="PEPSIN"/>
</dbReference>
<evidence type="ECO:0000256" key="13">
    <source>
        <dbReference type="ARBA" id="ARBA00004603"/>
    </source>
</evidence>
<dbReference type="GO" id="GO:0030659">
    <property type="term" value="C:cytoplasmic vesicle membrane"/>
    <property type="evidence" value="ECO:0007669"/>
    <property type="project" value="UniProtKB-SubCell"/>
</dbReference>
<dbReference type="GO" id="GO:0009986">
    <property type="term" value="C:cell surface"/>
    <property type="evidence" value="ECO:0007669"/>
    <property type="project" value="UniProtKB-SubCell"/>
</dbReference>
<dbReference type="InterPro" id="IPR001461">
    <property type="entry name" value="Aspartic_peptidase_A1"/>
</dbReference>
<dbReference type="InterPro" id="IPR009119">
    <property type="entry name" value="BACE"/>
</dbReference>
<evidence type="ECO:0000256" key="12">
    <source>
        <dbReference type="ARBA" id="ARBA00004601"/>
    </source>
</evidence>
<reference evidence="49" key="3">
    <citation type="submission" date="2025-09" db="UniProtKB">
        <authorList>
            <consortium name="Ensembl"/>
        </authorList>
    </citation>
    <scope>IDENTIFICATION</scope>
</reference>
<keyword evidence="34" id="KW-1015">Disulfide bond</keyword>
<evidence type="ECO:0000256" key="14">
    <source>
        <dbReference type="ARBA" id="ARBA00007447"/>
    </source>
</evidence>
<dbReference type="PRINTS" id="PR01815">
    <property type="entry name" value="BACEFAMILY"/>
</dbReference>
<keyword evidence="36" id="KW-0458">Lysosome</keyword>
<evidence type="ECO:0000256" key="30">
    <source>
        <dbReference type="ARBA" id="ARBA00023034"/>
    </source>
</evidence>
<evidence type="ECO:0000256" key="33">
    <source>
        <dbReference type="ARBA" id="ARBA00023145"/>
    </source>
</evidence>
<organism evidence="49 50">
    <name type="scientific">Myripristis murdjan</name>
    <name type="common">pinecone soldierfish</name>
    <dbReference type="NCBI Taxonomy" id="586833"/>
    <lineage>
        <taxon>Eukaryota</taxon>
        <taxon>Metazoa</taxon>
        <taxon>Chordata</taxon>
        <taxon>Craniata</taxon>
        <taxon>Vertebrata</taxon>
        <taxon>Euteleostomi</taxon>
        <taxon>Actinopterygii</taxon>
        <taxon>Neopterygii</taxon>
        <taxon>Teleostei</taxon>
        <taxon>Neoteleostei</taxon>
        <taxon>Acanthomorphata</taxon>
        <taxon>Holocentriformes</taxon>
        <taxon>Holocentridae</taxon>
        <taxon>Myripristis</taxon>
    </lineage>
</organism>
<evidence type="ECO:0000256" key="43">
    <source>
        <dbReference type="ARBA" id="ARBA00045551"/>
    </source>
</evidence>
<evidence type="ECO:0000256" key="28">
    <source>
        <dbReference type="ARBA" id="ARBA00022989"/>
    </source>
</evidence>
<keyword evidence="19" id="KW-0597">Phosphoprotein</keyword>
<reference evidence="49" key="1">
    <citation type="submission" date="2019-06" db="EMBL/GenBank/DDBJ databases">
        <authorList>
            <consortium name="Wellcome Sanger Institute Data Sharing"/>
        </authorList>
    </citation>
    <scope>NUCLEOTIDE SEQUENCE [LARGE SCALE GENOMIC DNA]</scope>
</reference>
<dbReference type="GO" id="GO:0030424">
    <property type="term" value="C:axon"/>
    <property type="evidence" value="ECO:0007669"/>
    <property type="project" value="UniProtKB-SubCell"/>
</dbReference>
<reference evidence="49" key="2">
    <citation type="submission" date="2025-08" db="UniProtKB">
        <authorList>
            <consortium name="Ensembl"/>
        </authorList>
    </citation>
    <scope>IDENTIFICATION</scope>
</reference>
<feature type="signal peptide" evidence="47">
    <location>
        <begin position="1"/>
        <end position="26"/>
    </location>
</feature>
<dbReference type="InParanoid" id="A0A667Y1U4"/>
<evidence type="ECO:0000256" key="42">
    <source>
        <dbReference type="ARBA" id="ARBA00032613"/>
    </source>
</evidence>
<dbReference type="GO" id="GO:0006509">
    <property type="term" value="P:membrane protein ectodomain proteolysis"/>
    <property type="evidence" value="ECO:0007669"/>
    <property type="project" value="TreeGrafter"/>
</dbReference>
<gene>
    <name evidence="49" type="primary">BACE1</name>
    <name evidence="49" type="synonym">bace1</name>
</gene>
<dbReference type="InterPro" id="IPR033121">
    <property type="entry name" value="PEPTIDASE_A1"/>
</dbReference>
<dbReference type="Pfam" id="PF00026">
    <property type="entry name" value="Asp"/>
    <property type="match status" value="1"/>
</dbReference>
<evidence type="ECO:0000256" key="40">
    <source>
        <dbReference type="ARBA" id="ARBA00031276"/>
    </source>
</evidence>
<dbReference type="PROSITE" id="PS00141">
    <property type="entry name" value="ASP_PROTEASE"/>
    <property type="match status" value="1"/>
</dbReference>
<dbReference type="Proteomes" id="UP000472263">
    <property type="component" value="Chromosome 13"/>
</dbReference>
<keyword evidence="35" id="KW-0325">Glycoprotein</keyword>
<evidence type="ECO:0000256" key="10">
    <source>
        <dbReference type="ARBA" id="ARBA00004412"/>
    </source>
</evidence>
<evidence type="ECO:0000256" key="41">
    <source>
        <dbReference type="ARBA" id="ARBA00032591"/>
    </source>
</evidence>
<feature type="transmembrane region" description="Helical" evidence="46">
    <location>
        <begin position="473"/>
        <end position="493"/>
    </location>
</feature>
<evidence type="ECO:0000313" key="49">
    <source>
        <dbReference type="Ensembl" id="ENSMMDP00005021562.1"/>
    </source>
</evidence>
<evidence type="ECO:0000256" key="25">
    <source>
        <dbReference type="ARBA" id="ARBA00022801"/>
    </source>
</evidence>
<keyword evidence="21 46" id="KW-0812">Transmembrane</keyword>